<dbReference type="Proteomes" id="UP000745859">
    <property type="component" value="Unassembled WGS sequence"/>
</dbReference>
<gene>
    <name evidence="4" type="ORF">FHR24_001501</name>
</gene>
<evidence type="ECO:0000313" key="4">
    <source>
        <dbReference type="EMBL" id="NIJ45062.1"/>
    </source>
</evidence>
<feature type="region of interest" description="Disordered" evidence="1">
    <location>
        <begin position="566"/>
        <end position="587"/>
    </location>
</feature>
<dbReference type="PANTHER" id="PTHR38812:SF2">
    <property type="entry name" value="MU-LIKE PROPHAGE FLUMU PROTEIN GP42"/>
    <property type="match status" value="1"/>
</dbReference>
<feature type="transmembrane region" description="Helical" evidence="2">
    <location>
        <begin position="316"/>
        <end position="337"/>
    </location>
</feature>
<dbReference type="EMBL" id="JAASQL010000001">
    <property type="protein sequence ID" value="NIJ45062.1"/>
    <property type="molecule type" value="Genomic_DNA"/>
</dbReference>
<evidence type="ECO:0000313" key="5">
    <source>
        <dbReference type="Proteomes" id="UP000745859"/>
    </source>
</evidence>
<comment type="caution">
    <text evidence="4">The sequence shown here is derived from an EMBL/GenBank/DDBJ whole genome shotgun (WGS) entry which is preliminary data.</text>
</comment>
<evidence type="ECO:0000259" key="3">
    <source>
        <dbReference type="Pfam" id="PF20155"/>
    </source>
</evidence>
<evidence type="ECO:0000256" key="2">
    <source>
        <dbReference type="SAM" id="Phobius"/>
    </source>
</evidence>
<proteinExistence type="predicted"/>
<name>A0ABX0UDC2_9FLAO</name>
<feature type="transmembrane region" description="Helical" evidence="2">
    <location>
        <begin position="413"/>
        <end position="431"/>
    </location>
</feature>
<dbReference type="NCBIfam" id="TIGR02675">
    <property type="entry name" value="tape_meas_nterm"/>
    <property type="match status" value="1"/>
</dbReference>
<reference evidence="4 5" key="1">
    <citation type="submission" date="2020-03" db="EMBL/GenBank/DDBJ databases">
        <title>Genomic Encyclopedia of Type Strains, Phase IV (KMG-IV): sequencing the most valuable type-strain genomes for metagenomic binning, comparative biology and taxonomic classification.</title>
        <authorList>
            <person name="Goeker M."/>
        </authorList>
    </citation>
    <scope>NUCLEOTIDE SEQUENCE [LARGE SCALE GENOMIC DNA]</scope>
    <source>
        <strain evidence="4 5">DSM 101599</strain>
    </source>
</reference>
<dbReference type="PANTHER" id="PTHR38812">
    <property type="entry name" value="MU-LIKE PROPHAGE FLUMU PROTEIN GP42"/>
    <property type="match status" value="1"/>
</dbReference>
<keyword evidence="2" id="KW-0472">Membrane</keyword>
<dbReference type="InterPro" id="IPR053058">
    <property type="entry name" value="Mulikevirus_tape_measure"/>
</dbReference>
<dbReference type="Pfam" id="PF20155">
    <property type="entry name" value="TMP_3"/>
    <property type="match status" value="1"/>
</dbReference>
<feature type="compositionally biased region" description="Low complexity" evidence="1">
    <location>
        <begin position="566"/>
        <end position="578"/>
    </location>
</feature>
<organism evidence="4 5">
    <name type="scientific">Wenyingzhuangia heitensis</name>
    <dbReference type="NCBI Taxonomy" id="1487859"/>
    <lineage>
        <taxon>Bacteria</taxon>
        <taxon>Pseudomonadati</taxon>
        <taxon>Bacteroidota</taxon>
        <taxon>Flavobacteriia</taxon>
        <taxon>Flavobacteriales</taxon>
        <taxon>Flavobacteriaceae</taxon>
        <taxon>Wenyingzhuangia</taxon>
    </lineage>
</organism>
<keyword evidence="2" id="KW-1133">Transmembrane helix</keyword>
<accession>A0ABX0UDC2</accession>
<feature type="transmembrane region" description="Helical" evidence="2">
    <location>
        <begin position="357"/>
        <end position="375"/>
    </location>
</feature>
<keyword evidence="5" id="KW-1185">Reference proteome</keyword>
<feature type="domain" description="Tape measure protein N-terminal" evidence="3">
    <location>
        <begin position="135"/>
        <end position="313"/>
    </location>
</feature>
<protein>
    <submittedName>
        <fullName evidence="4">Tape measure domain-containing protein</fullName>
    </submittedName>
</protein>
<evidence type="ECO:0000256" key="1">
    <source>
        <dbReference type="SAM" id="MobiDB-lite"/>
    </source>
</evidence>
<sequence length="639" mass="69565">MSNLLEYTLSLNDSMSAKLKKIGVNSGAALDVFARLEGQSKEVDRVMRGTGNAVGALRQKLEHLKSERDWIPTSNIKSIRRYNTEIQKLEQRVRRFETISGSRTKRYFREAFGQIPFANLITNPLVIAGAVGAKAIKVGIEEEMQKTSFNVLLGGEAAGEQFFKEVKEYAKNTPFRKLGVGDAAKTMLGFGIELEKVMPTLRAIGDIAGGNQERMKSLALAYSQMSSTGKLMGQDLNQMINAGFNPLDQISKQTGKSIGQLREDMSKGLVTTSMVENAFITVTQEGGKFHNMAQKMSRTLGGRASTVMDNFTDKFIAIYGAISPVAMLLLDLANYTLTAVSSGVSYLNDKLKEGHPVMMVIAGTLFTVAAAMGVVKIASMSMSAWTTIQFYALELQTAAWWQLNAAMLANPTVWIVAGIIAAIAAIGYLVYRVDGWGQMWDHTMKGMKAVWSGYVSYVKIAWLGLEHLLLSGIESIMIGWYKLQGLWNADEANAGLEKIKKQSEARKKAIVDEGKEIIKQGKSALDHFKQAGASLSFNDKNLGDLKNDLSAKLGISAPTIGGKTLTTNLSNNKNTQNSESNSKAVTGGRKNTTINIKLNDLIGVLNIENKGFKESVSQMEDQTTDALLRVLGLAATASS</sequence>
<keyword evidence="2" id="KW-0812">Transmembrane</keyword>
<dbReference type="InterPro" id="IPR013491">
    <property type="entry name" value="Tape_meas_N"/>
</dbReference>